<organism evidence="9 10">
    <name type="scientific">Ensete ventricosum</name>
    <name type="common">Abyssinian banana</name>
    <name type="synonym">Musa ensete</name>
    <dbReference type="NCBI Taxonomy" id="4639"/>
    <lineage>
        <taxon>Eukaryota</taxon>
        <taxon>Viridiplantae</taxon>
        <taxon>Streptophyta</taxon>
        <taxon>Embryophyta</taxon>
        <taxon>Tracheophyta</taxon>
        <taxon>Spermatophyta</taxon>
        <taxon>Magnoliopsida</taxon>
        <taxon>Liliopsida</taxon>
        <taxon>Zingiberales</taxon>
        <taxon>Musaceae</taxon>
        <taxon>Ensete</taxon>
    </lineage>
</organism>
<keyword evidence="10" id="KW-1185">Reference proteome</keyword>
<dbReference type="AlphaFoldDB" id="A0AAV8PL47"/>
<keyword evidence="5 6" id="KW-0539">Nucleus</keyword>
<dbReference type="EMBL" id="JAQQAF010000009">
    <property type="protein sequence ID" value="KAJ8458627.1"/>
    <property type="molecule type" value="Genomic_DNA"/>
</dbReference>
<dbReference type="PANTHER" id="PTHR33057:SF82">
    <property type="entry name" value="TRANSCRIPTION REPRESSOR OFP5"/>
    <property type="match status" value="1"/>
</dbReference>
<comment type="caution">
    <text evidence="9">The sequence shown here is derived from an EMBL/GenBank/DDBJ whole genome shotgun (WGS) entry which is preliminary data.</text>
</comment>
<dbReference type="GO" id="GO:0005634">
    <property type="term" value="C:nucleus"/>
    <property type="evidence" value="ECO:0007669"/>
    <property type="project" value="UniProtKB-SubCell"/>
</dbReference>
<reference evidence="9 10" key="1">
    <citation type="submission" date="2022-12" db="EMBL/GenBank/DDBJ databases">
        <title>Chromosome-scale assembly of the Ensete ventricosum genome.</title>
        <authorList>
            <person name="Dussert Y."/>
            <person name="Stocks J."/>
            <person name="Wendawek A."/>
            <person name="Woldeyes F."/>
            <person name="Nichols R.A."/>
            <person name="Borrell J.S."/>
        </authorList>
    </citation>
    <scope>NUCLEOTIDE SEQUENCE [LARGE SCALE GENOMIC DNA]</scope>
    <source>
        <strain evidence="10">cv. Maze</strain>
        <tissue evidence="9">Seeds</tissue>
    </source>
</reference>
<accession>A0AAV8PL47</accession>
<keyword evidence="4 6" id="KW-0804">Transcription</keyword>
<dbReference type="PANTHER" id="PTHR33057">
    <property type="entry name" value="TRANSCRIPTION REPRESSOR OFP7-RELATED"/>
    <property type="match status" value="1"/>
</dbReference>
<evidence type="ECO:0000256" key="5">
    <source>
        <dbReference type="ARBA" id="ARBA00023242"/>
    </source>
</evidence>
<sequence length="368" mass="41515">MTRVSWLHVSVRAPLGRAGSSPADPAWGPLNNNSGGVSPRCRHAYRFWLGFINGGRKTKPERERGERSRPIIVDPLTSNRLLGTCSDGQPGGAPKRRVATVAAARDAVFAPPPSPRPPDPSPRSASTHLCFSPAARFPPPVPRRLSVWDDAGGLRPRIAPVRARRRSARHHSVGDLELTLLGHIIPFSRRWAESDSGTDASGRDLCHGRRPPRPRRRRSARTTAVYASDQRADPDARDGLPRRSFTGKIRHRAKVRVRSPRTAAVRAEEVERMRAASRRKREEEVGRRGLERFAVVKCSCDPQRDFRESMVEMIWEKGLGRPEEMESLLACYLALNSDEHHDVIVKVFRQLWFELNLERLAHESNRRR</sequence>
<evidence type="ECO:0000256" key="3">
    <source>
        <dbReference type="ARBA" id="ARBA00023015"/>
    </source>
</evidence>
<dbReference type="Pfam" id="PF04844">
    <property type="entry name" value="Ovate"/>
    <property type="match status" value="1"/>
</dbReference>
<dbReference type="NCBIfam" id="TIGR01568">
    <property type="entry name" value="A_thal_3678"/>
    <property type="match status" value="1"/>
</dbReference>
<protein>
    <recommendedName>
        <fullName evidence="6">Transcription repressor</fullName>
    </recommendedName>
    <alternativeName>
        <fullName evidence="6">Ovate family protein</fullName>
    </alternativeName>
</protein>
<feature type="region of interest" description="Disordered" evidence="7">
    <location>
        <begin position="107"/>
        <end position="135"/>
    </location>
</feature>
<feature type="compositionally biased region" description="Basic residues" evidence="7">
    <location>
        <begin position="208"/>
        <end position="220"/>
    </location>
</feature>
<evidence type="ECO:0000256" key="7">
    <source>
        <dbReference type="SAM" id="MobiDB-lite"/>
    </source>
</evidence>
<dbReference type="Proteomes" id="UP001222027">
    <property type="component" value="Unassembled WGS sequence"/>
</dbReference>
<dbReference type="PROSITE" id="PS51754">
    <property type="entry name" value="OVATE"/>
    <property type="match status" value="1"/>
</dbReference>
<evidence type="ECO:0000256" key="4">
    <source>
        <dbReference type="ARBA" id="ARBA00023163"/>
    </source>
</evidence>
<feature type="compositionally biased region" description="Pro residues" evidence="7">
    <location>
        <begin position="110"/>
        <end position="121"/>
    </location>
</feature>
<feature type="compositionally biased region" description="Basic and acidic residues" evidence="7">
    <location>
        <begin position="230"/>
        <end position="241"/>
    </location>
</feature>
<feature type="domain" description="OVATE" evidence="8">
    <location>
        <begin position="295"/>
        <end position="354"/>
    </location>
</feature>
<dbReference type="InterPro" id="IPR006458">
    <property type="entry name" value="Ovate_C"/>
</dbReference>
<proteinExistence type="predicted"/>
<keyword evidence="2 6" id="KW-0678">Repressor</keyword>
<evidence type="ECO:0000313" key="10">
    <source>
        <dbReference type="Proteomes" id="UP001222027"/>
    </source>
</evidence>
<evidence type="ECO:0000256" key="2">
    <source>
        <dbReference type="ARBA" id="ARBA00022491"/>
    </source>
</evidence>
<gene>
    <name evidence="9" type="ORF">OPV22_031553</name>
</gene>
<comment type="function">
    <text evidence="6">Transcriptional repressor that regulates multiple aspects of plant growth and development.</text>
</comment>
<comment type="subcellular location">
    <subcellularLocation>
        <location evidence="1 6">Nucleus</location>
    </subcellularLocation>
</comment>
<dbReference type="GO" id="GO:0045892">
    <property type="term" value="P:negative regulation of DNA-templated transcription"/>
    <property type="evidence" value="ECO:0007669"/>
    <property type="project" value="UniProtKB-UniRule"/>
</dbReference>
<keyword evidence="3 6" id="KW-0805">Transcription regulation</keyword>
<evidence type="ECO:0000313" key="9">
    <source>
        <dbReference type="EMBL" id="KAJ8458627.1"/>
    </source>
</evidence>
<dbReference type="InterPro" id="IPR038933">
    <property type="entry name" value="Ovate"/>
</dbReference>
<name>A0AAV8PL47_ENSVE</name>
<evidence type="ECO:0000259" key="8">
    <source>
        <dbReference type="PROSITE" id="PS51754"/>
    </source>
</evidence>
<feature type="region of interest" description="Disordered" evidence="7">
    <location>
        <begin position="192"/>
        <end position="243"/>
    </location>
</feature>
<evidence type="ECO:0000256" key="6">
    <source>
        <dbReference type="RuleBase" id="RU367028"/>
    </source>
</evidence>
<evidence type="ECO:0000256" key="1">
    <source>
        <dbReference type="ARBA" id="ARBA00004123"/>
    </source>
</evidence>